<protein>
    <submittedName>
        <fullName evidence="1">Uncharacterized protein</fullName>
    </submittedName>
</protein>
<name>A0A284QUF1_ARMOS</name>
<reference evidence="2" key="1">
    <citation type="journal article" date="2017" name="Nat. Ecol. Evol.">
        <title>Genome expansion and lineage-specific genetic innovations in the forest pathogenic fungi Armillaria.</title>
        <authorList>
            <person name="Sipos G."/>
            <person name="Prasanna A.N."/>
            <person name="Walter M.C."/>
            <person name="O'Connor E."/>
            <person name="Balint B."/>
            <person name="Krizsan K."/>
            <person name="Kiss B."/>
            <person name="Hess J."/>
            <person name="Varga T."/>
            <person name="Slot J."/>
            <person name="Riley R."/>
            <person name="Boka B."/>
            <person name="Rigling D."/>
            <person name="Barry K."/>
            <person name="Lee J."/>
            <person name="Mihaltcheva S."/>
            <person name="LaButti K."/>
            <person name="Lipzen A."/>
            <person name="Waldron R."/>
            <person name="Moloney N.M."/>
            <person name="Sperisen C."/>
            <person name="Kredics L."/>
            <person name="Vagvoelgyi C."/>
            <person name="Patrignani A."/>
            <person name="Fitzpatrick D."/>
            <person name="Nagy I."/>
            <person name="Doyle S."/>
            <person name="Anderson J.B."/>
            <person name="Grigoriev I.V."/>
            <person name="Gueldener U."/>
            <person name="Muensterkoetter M."/>
            <person name="Nagy L.G."/>
        </authorList>
    </citation>
    <scope>NUCLEOTIDE SEQUENCE [LARGE SCALE GENOMIC DNA]</scope>
    <source>
        <strain evidence="2">C18/9</strain>
    </source>
</reference>
<organism evidence="1 2">
    <name type="scientific">Armillaria ostoyae</name>
    <name type="common">Armillaria root rot fungus</name>
    <dbReference type="NCBI Taxonomy" id="47428"/>
    <lineage>
        <taxon>Eukaryota</taxon>
        <taxon>Fungi</taxon>
        <taxon>Dikarya</taxon>
        <taxon>Basidiomycota</taxon>
        <taxon>Agaricomycotina</taxon>
        <taxon>Agaricomycetes</taxon>
        <taxon>Agaricomycetidae</taxon>
        <taxon>Agaricales</taxon>
        <taxon>Marasmiineae</taxon>
        <taxon>Physalacriaceae</taxon>
        <taxon>Armillaria</taxon>
    </lineage>
</organism>
<dbReference type="Proteomes" id="UP000219338">
    <property type="component" value="Unassembled WGS sequence"/>
</dbReference>
<sequence length="115" mass="12861">MWILKKVAPITISLLKSSKTQAGTSYWGFTINFAYMLSLVMAEIPKDLYLTSWDELSVSPYEITKSQHKAVAVLVKKPPILTKACAPKLIVMFNDDEDDYEGRSGDETVIMVTPS</sequence>
<evidence type="ECO:0000313" key="1">
    <source>
        <dbReference type="EMBL" id="SJL00110.1"/>
    </source>
</evidence>
<proteinExistence type="predicted"/>
<gene>
    <name evidence="1" type="ORF">ARMOST_03422</name>
</gene>
<dbReference type="EMBL" id="FUEG01000002">
    <property type="protein sequence ID" value="SJL00110.1"/>
    <property type="molecule type" value="Genomic_DNA"/>
</dbReference>
<keyword evidence="2" id="KW-1185">Reference proteome</keyword>
<accession>A0A284QUF1</accession>
<dbReference type="AlphaFoldDB" id="A0A284QUF1"/>
<evidence type="ECO:0000313" key="2">
    <source>
        <dbReference type="Proteomes" id="UP000219338"/>
    </source>
</evidence>